<reference evidence="4" key="1">
    <citation type="submission" date="2012-03" db="EMBL/GenBank/DDBJ databases">
        <title>Complete sequence of chromosome of Deinococcus peraridilitoris DSM 19664.</title>
        <authorList>
            <person name="Lucas S."/>
            <person name="Copeland A."/>
            <person name="Lapidus A."/>
            <person name="Glavina del Rio T."/>
            <person name="Dalin E."/>
            <person name="Tice H."/>
            <person name="Bruce D."/>
            <person name="Goodwin L."/>
            <person name="Pitluck S."/>
            <person name="Peters L."/>
            <person name="Mikhailova N."/>
            <person name="Lu M."/>
            <person name="Kyrpides N."/>
            <person name="Mavromatis K."/>
            <person name="Ivanova N."/>
            <person name="Brettin T."/>
            <person name="Detter J.C."/>
            <person name="Han C."/>
            <person name="Larimer F."/>
            <person name="Land M."/>
            <person name="Hauser L."/>
            <person name="Markowitz V."/>
            <person name="Cheng J.-F."/>
            <person name="Hugenholtz P."/>
            <person name="Woyke T."/>
            <person name="Wu D."/>
            <person name="Pukall R."/>
            <person name="Steenblock K."/>
            <person name="Brambilla E."/>
            <person name="Klenk H.-P."/>
            <person name="Eisen J.A."/>
        </authorList>
    </citation>
    <scope>NUCLEOTIDE SEQUENCE [LARGE SCALE GENOMIC DNA]</scope>
    <source>
        <strain evidence="4">DSM 19664 / LMG 22246 / CIP 109416 / KR-200</strain>
    </source>
</reference>
<keyword evidence="1" id="KW-0812">Transmembrane</keyword>
<evidence type="ECO:0000313" key="3">
    <source>
        <dbReference type="EMBL" id="AFZ69093.1"/>
    </source>
</evidence>
<keyword evidence="1" id="KW-0472">Membrane</keyword>
<accession>L0A5E7</accession>
<feature type="transmembrane region" description="Helical" evidence="1">
    <location>
        <begin position="213"/>
        <end position="232"/>
    </location>
</feature>
<dbReference type="KEGG" id="dpd:Deipe_3667"/>
<name>L0A5E7_DEIPD</name>
<dbReference type="InterPro" id="IPR036938">
    <property type="entry name" value="PAP2/HPO_sf"/>
</dbReference>
<feature type="domain" description="Phosphatidic acid phosphatase type 2/haloperoxidase" evidence="2">
    <location>
        <begin position="46"/>
        <end position="158"/>
    </location>
</feature>
<dbReference type="PATRIC" id="fig|937777.3.peg.3678"/>
<keyword evidence="4" id="KW-1185">Reference proteome</keyword>
<gene>
    <name evidence="3" type="ordered locus">Deipe_3667</name>
</gene>
<feature type="transmembrane region" description="Helical" evidence="1">
    <location>
        <begin position="174"/>
        <end position="201"/>
    </location>
</feature>
<dbReference type="PANTHER" id="PTHR14969:SF13">
    <property type="entry name" value="AT30094P"/>
    <property type="match status" value="1"/>
</dbReference>
<keyword evidence="1" id="KW-1133">Transmembrane helix</keyword>
<dbReference type="SUPFAM" id="SSF48317">
    <property type="entry name" value="Acid phosphatase/Vanadium-dependent haloperoxidase"/>
    <property type="match status" value="1"/>
</dbReference>
<feature type="transmembrane region" description="Helical" evidence="1">
    <location>
        <begin position="17"/>
        <end position="40"/>
    </location>
</feature>
<dbReference type="Pfam" id="PF01569">
    <property type="entry name" value="PAP2"/>
    <property type="match status" value="1"/>
</dbReference>
<dbReference type="InterPro" id="IPR000326">
    <property type="entry name" value="PAP2/HPO"/>
</dbReference>
<dbReference type="EMBL" id="CP003382">
    <property type="protein sequence ID" value="AFZ69093.1"/>
    <property type="molecule type" value="Genomic_DNA"/>
</dbReference>
<evidence type="ECO:0000313" key="4">
    <source>
        <dbReference type="Proteomes" id="UP000010467"/>
    </source>
</evidence>
<feature type="transmembrane region" description="Helical" evidence="1">
    <location>
        <begin position="143"/>
        <end position="162"/>
    </location>
</feature>
<evidence type="ECO:0000259" key="2">
    <source>
        <dbReference type="SMART" id="SM00014"/>
    </source>
</evidence>
<feature type="transmembrane region" description="Helical" evidence="1">
    <location>
        <begin position="116"/>
        <end position="137"/>
    </location>
</feature>
<dbReference type="HOGENOM" id="CLU_068892_1_1_0"/>
<sequence length="280" mass="29785">METVHIMRAALGGAESFWLAVTNLGSDFAFIVLLSLYYWLINPRGGRTVGIFFGASILVTDGLKYAFDAPRPFHLDAALASEAAKQTAGGPGLPSGHVLVSTTIWGLAASQLRSRAFWALTGLVIVLIALSRVVLGVHFPLDVLVGLLVGAVLVAVGSRLPLPERDAPVWSWGVALAAVVAAAFVPVYATALGILAGFWLAKPSFNAPQTWPARLLFVVAGLLLVFAVYFAFRALPAEVRHLGAVHALRYVALVLTATELVPRLLRRFTGAQEPPVMLTA</sequence>
<dbReference type="AlphaFoldDB" id="L0A5E7"/>
<dbReference type="Gene3D" id="1.20.144.10">
    <property type="entry name" value="Phosphatidic acid phosphatase type 2/haloperoxidase"/>
    <property type="match status" value="1"/>
</dbReference>
<dbReference type="PANTHER" id="PTHR14969">
    <property type="entry name" value="SPHINGOSINE-1-PHOSPHATE PHOSPHOHYDROLASE"/>
    <property type="match status" value="1"/>
</dbReference>
<organism evidence="3 4">
    <name type="scientific">Deinococcus peraridilitoris (strain DSM 19664 / LMG 22246 / CIP 109416 / KR-200)</name>
    <dbReference type="NCBI Taxonomy" id="937777"/>
    <lineage>
        <taxon>Bacteria</taxon>
        <taxon>Thermotogati</taxon>
        <taxon>Deinococcota</taxon>
        <taxon>Deinococci</taxon>
        <taxon>Deinococcales</taxon>
        <taxon>Deinococcaceae</taxon>
        <taxon>Deinococcus</taxon>
    </lineage>
</organism>
<evidence type="ECO:0000256" key="1">
    <source>
        <dbReference type="SAM" id="Phobius"/>
    </source>
</evidence>
<protein>
    <submittedName>
        <fullName evidence="3">PAP2 superfamily protein</fullName>
    </submittedName>
</protein>
<dbReference type="eggNOG" id="COG0671">
    <property type="taxonomic scope" value="Bacteria"/>
</dbReference>
<dbReference type="RefSeq" id="WP_015237389.1">
    <property type="nucleotide sequence ID" value="NC_019793.1"/>
</dbReference>
<dbReference type="SMART" id="SM00014">
    <property type="entry name" value="acidPPc"/>
    <property type="match status" value="1"/>
</dbReference>
<proteinExistence type="predicted"/>
<dbReference type="STRING" id="937777.Deipe_3667"/>
<dbReference type="Proteomes" id="UP000010467">
    <property type="component" value="Chromosome"/>
</dbReference>